<dbReference type="Proteomes" id="UP000553343">
    <property type="component" value="Unassembled WGS sequence"/>
</dbReference>
<dbReference type="SUPFAM" id="SSF55729">
    <property type="entry name" value="Acyl-CoA N-acyltransferases (Nat)"/>
    <property type="match status" value="2"/>
</dbReference>
<dbReference type="AlphaFoldDB" id="A0A850T7C7"/>
<dbReference type="Gene3D" id="3.40.630.30">
    <property type="match status" value="1"/>
</dbReference>
<proteinExistence type="predicted"/>
<dbReference type="PIRSF" id="PIRSF018688">
    <property type="entry name" value="UCP018688"/>
    <property type="match status" value="1"/>
</dbReference>
<dbReference type="PANTHER" id="PTHR41373">
    <property type="entry name" value="DUF2156 DOMAIN-CONTAINING PROTEIN"/>
    <property type="match status" value="1"/>
</dbReference>
<dbReference type="InterPro" id="IPR016181">
    <property type="entry name" value="Acyl_CoA_acyltransferase"/>
</dbReference>
<evidence type="ECO:0000313" key="2">
    <source>
        <dbReference type="EMBL" id="NWH04137.1"/>
    </source>
</evidence>
<keyword evidence="3" id="KW-1185">Reference proteome</keyword>
<dbReference type="PANTHER" id="PTHR41373:SF1">
    <property type="entry name" value="PHOSPHATIDYLGLYCEROL LYSYLTRANSFERASE C-TERMINAL DOMAIN-CONTAINING PROTEIN"/>
    <property type="match status" value="1"/>
</dbReference>
<dbReference type="EMBL" id="JACADJ010000008">
    <property type="protein sequence ID" value="NWH04137.1"/>
    <property type="molecule type" value="Genomic_DNA"/>
</dbReference>
<organism evidence="2 3">
    <name type="scientific">Desulfobacter latus</name>
    <dbReference type="NCBI Taxonomy" id="2292"/>
    <lineage>
        <taxon>Bacteria</taxon>
        <taxon>Pseudomonadati</taxon>
        <taxon>Thermodesulfobacteriota</taxon>
        <taxon>Desulfobacteria</taxon>
        <taxon>Desulfobacterales</taxon>
        <taxon>Desulfobacteraceae</taxon>
        <taxon>Desulfobacter</taxon>
    </lineage>
</organism>
<name>A0A850T7C7_9BACT</name>
<sequence length="327" mass="37149">MICHSHQSASYNTPPMVGNGADALQSEPNILKPGKFDLETRPLILDFLSHYPPCSCEYNFVNLFCWQNLYRYSWFFYKDSLVIHDDRSQALFMPLGEDLEPEELFALSKKAVAAGLSGSIGLVPESYVDIWQDLDQYFSITADRDAAEYVYLTEELAELKGNKLHKKKNLISQFKRAYPDYSIIPINDENCKDVMQFEQRLLAGRPSVPRSLLDESDAIAMAFSHWNDLGLSGLMLLVKDEIAAFAVFSPLSSDTWGVHFEKSDVSFKGAAQMINYETAGFLKGTTRYINREQDLGIPGLRQAKLSYVPHALIEPYFMVPKLELKFH</sequence>
<reference evidence="2 3" key="1">
    <citation type="submission" date="2020-06" db="EMBL/GenBank/DDBJ databases">
        <title>High-quality draft genome of sulfate reducer Desulfobacter latus type strain AcrS2 isolated from marine sediment.</title>
        <authorList>
            <person name="Hoppe M."/>
            <person name="Larsen C.K."/>
            <person name="Marshall I.P.G."/>
            <person name="Schramm A."/>
            <person name="Marietou A.G."/>
        </authorList>
    </citation>
    <scope>NUCLEOTIDE SEQUENCE [LARGE SCALE GENOMIC DNA]</scope>
    <source>
        <strain evidence="2 3">AcRS2</strain>
    </source>
</reference>
<dbReference type="Pfam" id="PF09924">
    <property type="entry name" value="LPG_synthase_C"/>
    <property type="match status" value="1"/>
</dbReference>
<dbReference type="InterPro" id="IPR016732">
    <property type="entry name" value="UCP018688"/>
</dbReference>
<evidence type="ECO:0000259" key="1">
    <source>
        <dbReference type="Pfam" id="PF09924"/>
    </source>
</evidence>
<dbReference type="InterPro" id="IPR024320">
    <property type="entry name" value="LPG_synthase_C"/>
</dbReference>
<gene>
    <name evidence="2" type="ORF">HXW94_03885</name>
</gene>
<dbReference type="RefSeq" id="WP_178365593.1">
    <property type="nucleotide sequence ID" value="NZ_JACADJ010000008.1"/>
</dbReference>
<feature type="domain" description="Phosphatidylglycerol lysyltransferase C-terminal" evidence="1">
    <location>
        <begin position="55"/>
        <end position="316"/>
    </location>
</feature>
<evidence type="ECO:0000313" key="3">
    <source>
        <dbReference type="Proteomes" id="UP000553343"/>
    </source>
</evidence>
<comment type="caution">
    <text evidence="2">The sequence shown here is derived from an EMBL/GenBank/DDBJ whole genome shotgun (WGS) entry which is preliminary data.</text>
</comment>
<protein>
    <submittedName>
        <fullName evidence="2">DUF2156 domain-containing protein</fullName>
    </submittedName>
</protein>
<accession>A0A850T7C7</accession>